<evidence type="ECO:0000313" key="1">
    <source>
        <dbReference type="EMBL" id="GIL27888.1"/>
    </source>
</evidence>
<dbReference type="PANTHER" id="PTHR40037:SF1">
    <property type="entry name" value="PHOSPHOESTERASE SAOUHSC_00951-RELATED"/>
    <property type="match status" value="1"/>
</dbReference>
<keyword evidence="2" id="KW-1185">Reference proteome</keyword>
<dbReference type="InterPro" id="IPR050580">
    <property type="entry name" value="2H_phosphoesterase_YjcG-like"/>
</dbReference>
<dbReference type="InterPro" id="IPR009097">
    <property type="entry name" value="Cyclic_Pdiesterase"/>
</dbReference>
<evidence type="ECO:0008006" key="3">
    <source>
        <dbReference type="Google" id="ProtNLM"/>
    </source>
</evidence>
<dbReference type="Gene3D" id="3.90.1140.10">
    <property type="entry name" value="Cyclic phosphodiesterase"/>
    <property type="match status" value="1"/>
</dbReference>
<protein>
    <recommendedName>
        <fullName evidence="3">2'-5' RNA ligase family protein</fullName>
    </recommendedName>
</protein>
<proteinExistence type="predicted"/>
<gene>
    <name evidence="1" type="ORF">NUM_31420</name>
</gene>
<dbReference type="Proteomes" id="UP000614996">
    <property type="component" value="Unassembled WGS sequence"/>
</dbReference>
<dbReference type="EMBL" id="BOPO01000053">
    <property type="protein sequence ID" value="GIL27888.1"/>
    <property type="molecule type" value="Genomic_DNA"/>
</dbReference>
<name>A0A8J4AFX3_9ACTN</name>
<evidence type="ECO:0000313" key="2">
    <source>
        <dbReference type="Proteomes" id="UP000614996"/>
    </source>
</evidence>
<dbReference type="Pfam" id="PF13563">
    <property type="entry name" value="2_5_RNA_ligase2"/>
    <property type="match status" value="1"/>
</dbReference>
<accession>A0A8J4AFX3</accession>
<sequence>MVVLVPTADPVVGRWRERHDPHAAAGVPAHVTVLYPWIPAGQLTDDDERALGTIAAGHDRFTLDFTGFGEFDRTLWLAPTPADPVLALTRSVVARWPRYPPYGGRYDGDHPHLTIADGADPALFPRITADLGPHLPLRAEVTALTLVEQRTDGRWRARRTFPLRGTEAG</sequence>
<dbReference type="SUPFAM" id="SSF55144">
    <property type="entry name" value="LigT-like"/>
    <property type="match status" value="1"/>
</dbReference>
<dbReference type="PANTHER" id="PTHR40037">
    <property type="entry name" value="PHOSPHOESTERASE YJCG-RELATED"/>
    <property type="match status" value="1"/>
</dbReference>
<comment type="caution">
    <text evidence="1">The sequence shown here is derived from an EMBL/GenBank/DDBJ whole genome shotgun (WGS) entry which is preliminary data.</text>
</comment>
<organism evidence="1 2">
    <name type="scientific">Actinocatenispora comari</name>
    <dbReference type="NCBI Taxonomy" id="2807577"/>
    <lineage>
        <taxon>Bacteria</taxon>
        <taxon>Bacillati</taxon>
        <taxon>Actinomycetota</taxon>
        <taxon>Actinomycetes</taxon>
        <taxon>Micromonosporales</taxon>
        <taxon>Micromonosporaceae</taxon>
        <taxon>Actinocatenispora</taxon>
    </lineage>
</organism>
<dbReference type="AlphaFoldDB" id="A0A8J4AFX3"/>
<reference evidence="2" key="1">
    <citation type="journal article" date="2021" name="Int. J. Syst. Evol. Microbiol.">
        <title>Actinocatenispora comari sp. nov., an endophytic actinomycete isolated from aerial parts of Comarum salesowianum.</title>
        <authorList>
            <person name="Oyunbileg N."/>
            <person name="Iizaka Y."/>
            <person name="Hamada M."/>
            <person name="Davaapurev B.O."/>
            <person name="Fukumoto A."/>
            <person name="Tsetseg B."/>
            <person name="Kato F."/>
            <person name="Tamura T."/>
            <person name="Batkhuu J."/>
            <person name="Anzai Y."/>
        </authorList>
    </citation>
    <scope>NUCLEOTIDE SEQUENCE [LARGE SCALE GENOMIC DNA]</scope>
    <source>
        <strain evidence="2">NUM-2625</strain>
    </source>
</reference>